<dbReference type="PANTHER" id="PTHR36836:SF1">
    <property type="entry name" value="COLANIC ACID BIOSYNTHESIS PROTEIN WCAK"/>
    <property type="match status" value="1"/>
</dbReference>
<dbReference type="GO" id="GO:0016740">
    <property type="term" value="F:transferase activity"/>
    <property type="evidence" value="ECO:0007669"/>
    <property type="project" value="UniProtKB-KW"/>
</dbReference>
<dbReference type="Proteomes" id="UP000095564">
    <property type="component" value="Unassembled WGS sequence"/>
</dbReference>
<name>A0A174U118_ANAHA</name>
<evidence type="ECO:0000313" key="2">
    <source>
        <dbReference type="EMBL" id="CUQ13808.1"/>
    </source>
</evidence>
<evidence type="ECO:0000259" key="1">
    <source>
        <dbReference type="Pfam" id="PF04230"/>
    </source>
</evidence>
<sequence length="370" mass="44592">MKKNQKQYYVEFFNHNNFGDDLFVYTLCRKFPEIMFHTNGKKDKVQSLKKIENLYIHYDNWIKRKLNAVLKRVYKKQDLLLKYRSRHCKGIIYIGGSLYIQPQDKWLKDYYLNSDRLSIKGKSFNLIGANFGPYKDESFLNHFKDKFKEYEYVCFRDKKTYRLFQDLENVNYAPDIIFQIRDWFPNKKINKKDNEKNKYILFSLVGENVIKNYEEYIEQVNIWVKEYLNRDFNIILLSMCKEQGDLETCNNIKKLNGDCDRIKIVSYENDVEKILEYIYYAEYVVGTRFHSIVISLALNISVFPIIYSNKTINMLKDIDFKGKYIDSNEISKIGFAWVDYNRCNKNDVNSDELAHEAQKHFKWIQNNLNR</sequence>
<gene>
    <name evidence="2" type="ORF">ERS852520_03165</name>
</gene>
<reference evidence="2 3" key="1">
    <citation type="submission" date="2015-09" db="EMBL/GenBank/DDBJ databases">
        <authorList>
            <consortium name="Pathogen Informatics"/>
        </authorList>
    </citation>
    <scope>NUCLEOTIDE SEQUENCE [LARGE SCALE GENOMIC DNA]</scope>
    <source>
        <strain evidence="2 3">2789STDY5834908</strain>
    </source>
</reference>
<evidence type="ECO:0000313" key="3">
    <source>
        <dbReference type="Proteomes" id="UP000095564"/>
    </source>
</evidence>
<dbReference type="PANTHER" id="PTHR36836">
    <property type="entry name" value="COLANIC ACID BIOSYNTHESIS PROTEIN WCAK"/>
    <property type="match status" value="1"/>
</dbReference>
<organism evidence="2 3">
    <name type="scientific">Anaerostipes hadrus</name>
    <dbReference type="NCBI Taxonomy" id="649756"/>
    <lineage>
        <taxon>Bacteria</taxon>
        <taxon>Bacillati</taxon>
        <taxon>Bacillota</taxon>
        <taxon>Clostridia</taxon>
        <taxon>Lachnospirales</taxon>
        <taxon>Lachnospiraceae</taxon>
        <taxon>Anaerostipes</taxon>
    </lineage>
</organism>
<keyword evidence="2" id="KW-0808">Transferase</keyword>
<dbReference type="InterPro" id="IPR007345">
    <property type="entry name" value="Polysacch_pyruvyl_Trfase"/>
</dbReference>
<feature type="domain" description="Polysaccharide pyruvyl transferase" evidence="1">
    <location>
        <begin position="57"/>
        <end position="309"/>
    </location>
</feature>
<proteinExistence type="predicted"/>
<dbReference type="AlphaFoldDB" id="A0A174U118"/>
<dbReference type="EMBL" id="CZAU01000044">
    <property type="protein sequence ID" value="CUQ13808.1"/>
    <property type="molecule type" value="Genomic_DNA"/>
</dbReference>
<dbReference type="Pfam" id="PF04230">
    <property type="entry name" value="PS_pyruv_trans"/>
    <property type="match status" value="1"/>
</dbReference>
<accession>A0A174U118</accession>
<protein>
    <submittedName>
        <fullName evidence="2">Polysaccharide pyruvyl transferase CsaB</fullName>
    </submittedName>
</protein>
<dbReference type="RefSeq" id="WP_055162144.1">
    <property type="nucleotide sequence ID" value="NZ_CZAU01000044.1"/>
</dbReference>